<proteinExistence type="predicted"/>
<dbReference type="InterPro" id="IPR019734">
    <property type="entry name" value="TPR_rpt"/>
</dbReference>
<dbReference type="RefSeq" id="WP_345926524.1">
    <property type="nucleotide sequence ID" value="NZ_JBDIVF010000003.1"/>
</dbReference>
<dbReference type="SUPFAM" id="SSF53756">
    <property type="entry name" value="UDP-Glycosyltransferase/glycogen phosphorylase"/>
    <property type="match status" value="1"/>
</dbReference>
<comment type="caution">
    <text evidence="2">The sequence shown here is derived from an EMBL/GenBank/DDBJ whole genome shotgun (WGS) entry which is preliminary data.</text>
</comment>
<evidence type="ECO:0000256" key="1">
    <source>
        <dbReference type="PROSITE-ProRule" id="PRU00339"/>
    </source>
</evidence>
<evidence type="ECO:0000313" key="3">
    <source>
        <dbReference type="Proteomes" id="UP001548590"/>
    </source>
</evidence>
<gene>
    <name evidence="2" type="ORF">ABVT11_01170</name>
</gene>
<dbReference type="Pfam" id="PF01075">
    <property type="entry name" value="Glyco_transf_9"/>
    <property type="match status" value="1"/>
</dbReference>
<accession>A0ABV2CKJ4</accession>
<dbReference type="PANTHER" id="PTHR44809">
    <property type="match status" value="1"/>
</dbReference>
<dbReference type="SUPFAM" id="SSF48452">
    <property type="entry name" value="TPR-like"/>
    <property type="match status" value="1"/>
</dbReference>
<dbReference type="Pfam" id="PF13432">
    <property type="entry name" value="TPR_16"/>
    <property type="match status" value="1"/>
</dbReference>
<dbReference type="PROSITE" id="PS50005">
    <property type="entry name" value="TPR"/>
    <property type="match status" value="1"/>
</dbReference>
<protein>
    <submittedName>
        <fullName evidence="2">Tetratricopeptide repeat-containing glycosyltransferase family protein</fullName>
    </submittedName>
</protein>
<dbReference type="SMART" id="SM00028">
    <property type="entry name" value="TPR"/>
    <property type="match status" value="4"/>
</dbReference>
<dbReference type="Gene3D" id="3.40.50.2000">
    <property type="entry name" value="Glycogen Phosphorylase B"/>
    <property type="match status" value="1"/>
</dbReference>
<dbReference type="Proteomes" id="UP001548590">
    <property type="component" value="Unassembled WGS sequence"/>
</dbReference>
<dbReference type="EMBL" id="JBEWLZ010000001">
    <property type="protein sequence ID" value="MET1488419.1"/>
    <property type="molecule type" value="Genomic_DNA"/>
</dbReference>
<dbReference type="InterPro" id="IPR052943">
    <property type="entry name" value="TMTC_O-mannosyl-trnsfr"/>
</dbReference>
<keyword evidence="1" id="KW-0802">TPR repeat</keyword>
<name>A0ABV2CKJ4_9RHOO</name>
<dbReference type="PANTHER" id="PTHR44809:SF1">
    <property type="entry name" value="PROTEIN O-MANNOSYL-TRANSFERASE TMTC1"/>
    <property type="match status" value="1"/>
</dbReference>
<dbReference type="InterPro" id="IPR002201">
    <property type="entry name" value="Glyco_trans_9"/>
</dbReference>
<evidence type="ECO:0000313" key="2">
    <source>
        <dbReference type="EMBL" id="MET1488419.1"/>
    </source>
</evidence>
<feature type="repeat" description="TPR" evidence="1">
    <location>
        <begin position="114"/>
        <end position="147"/>
    </location>
</feature>
<dbReference type="Gene3D" id="1.25.40.10">
    <property type="entry name" value="Tetratricopeptide repeat domain"/>
    <property type="match status" value="2"/>
</dbReference>
<organism evidence="2 3">
    <name type="scientific">Uliginosibacterium paludis</name>
    <dbReference type="NCBI Taxonomy" id="1615952"/>
    <lineage>
        <taxon>Bacteria</taxon>
        <taxon>Pseudomonadati</taxon>
        <taxon>Pseudomonadota</taxon>
        <taxon>Betaproteobacteria</taxon>
        <taxon>Rhodocyclales</taxon>
        <taxon>Zoogloeaceae</taxon>
        <taxon>Uliginosibacterium</taxon>
    </lineage>
</organism>
<reference evidence="2 3" key="1">
    <citation type="submission" date="2024-07" db="EMBL/GenBank/DDBJ databases">
        <title>Uliginosibacterium paludis KCTC:42655.</title>
        <authorList>
            <person name="Kim M.K."/>
        </authorList>
    </citation>
    <scope>NUCLEOTIDE SEQUENCE [LARGE SCALE GENOMIC DNA]</scope>
    <source>
        <strain evidence="2 3">KCTC 42655</strain>
    </source>
</reference>
<dbReference type="InterPro" id="IPR011990">
    <property type="entry name" value="TPR-like_helical_dom_sf"/>
</dbReference>
<keyword evidence="3" id="KW-1185">Reference proteome</keyword>
<sequence>MMIPEAAGQTPAQSLFHEALVLIAEGHPDEALLKLRQACALEPDFIEAWGNMGFLLDRGGDREGAELCYLRAIELGGTHPQLFLNYGALLNRAKRHAEAEAVYHEGLREDPRSAALWSNLGVLFANLKRDAHAENCFRTALDISPDYSSARYNLGFLQLRQGLLREGFAGLEARDWYASMEKVLSDTLGIPRWKGESLEGRSILISCEAGAGDMIQFSRYASELRKRGARRVDILCHPGLTRLFASLADADRIHALDQSVSSADWDCWSPPLSLPHYCGTEGRNIPAPIPYLHATPEDLLRWQACLPTSGLRVGLVWQGNPRFENDSERSLRSVADLAPLWTVPGVSFVSLQKGAGEDDAVAFSRLQPLSLIGPQLQDFADTAAVLANLDLVISVDTAVAHLAGAMGVPCWLMLPDYGTDWRWQRERTDSAWYPQGMRLFRQERDGNWAPVIMKLAAALGTLAMPQRAATESRRSA</sequence>